<dbReference type="GO" id="GO:0016810">
    <property type="term" value="F:hydrolase activity, acting on carbon-nitrogen (but not peptide) bonds"/>
    <property type="evidence" value="ECO:0007669"/>
    <property type="project" value="InterPro"/>
</dbReference>
<dbReference type="SUPFAM" id="SSF51556">
    <property type="entry name" value="Metallo-dependent hydrolases"/>
    <property type="match status" value="1"/>
</dbReference>
<evidence type="ECO:0000259" key="2">
    <source>
        <dbReference type="Pfam" id="PF07969"/>
    </source>
</evidence>
<dbReference type="Gene3D" id="3.10.310.70">
    <property type="match status" value="1"/>
</dbReference>
<dbReference type="OrthoDB" id="9811399at2"/>
<evidence type="ECO:0000313" key="4">
    <source>
        <dbReference type="Proteomes" id="UP000199628"/>
    </source>
</evidence>
<sequence>MQRTFSIIGLCIAAFSWSATAWAQDVADTIYQGGPIITVDDAHPIVEAVAVKDGRILSVGPLSEIISYKGEKTRIFDLAGRTMLPGFVDSHGHVVLGGLQALSANLLAPPDGEVRDIASLQQVLRDWTAANQEAVDKVGLIMGFGYDNAQLAELRHPTRADLDAVSRDIPIIIVHQSGHLGVANSKALEEAGIAAGTPNPPGGVIQRDATGVPNGVLEEYAFFTALIPMLSKIGPEGMLTFAQAGSELWARFGYTTGQDGRSSGPVVEALKALDAQGKLPIDVVAFPDVLESRDYIAANTSQDYAGRVRVGGCKLTIDGSPQGFTALRDRPYYDPVGNYPPGYKGYSAITMEQTQEAVDWCYQHGFQILTHSNGEGASDMLIAALGAAQRKFGDPGNRPVLIHGQFLREDQVDSFQRLGVFPSLFPMHTFYWGDWHRDHTVGPVNGENISPTGWVHQRGMMFGSHHDAPVAFPDSMRILSATVTRRTRSGDILGPSQRVDVMTALKAMTIWPAWQHFEESSKGSIEPGKRADFVVLSDNPLAVDPKTLADLRVKVTIKDDQVIYEADKTEREGRLRILPFLGDPAAAHEFLHAVQEAVGKI</sequence>
<dbReference type="CDD" id="cd01300">
    <property type="entry name" value="YtcJ_like"/>
    <property type="match status" value="1"/>
</dbReference>
<dbReference type="Proteomes" id="UP000199628">
    <property type="component" value="Unassembled WGS sequence"/>
</dbReference>
<dbReference type="AlphaFoldDB" id="A0A1G6UKR1"/>
<reference evidence="4" key="1">
    <citation type="submission" date="2016-10" db="EMBL/GenBank/DDBJ databases">
        <authorList>
            <person name="Varghese N."/>
            <person name="Submissions S."/>
        </authorList>
    </citation>
    <scope>NUCLEOTIDE SEQUENCE [LARGE SCALE GENOMIC DNA]</scope>
    <source>
        <strain evidence="4">CGMCC 1.9108</strain>
    </source>
</reference>
<evidence type="ECO:0000256" key="1">
    <source>
        <dbReference type="SAM" id="SignalP"/>
    </source>
</evidence>
<dbReference type="InterPro" id="IPR011059">
    <property type="entry name" value="Metal-dep_hydrolase_composite"/>
</dbReference>
<feature type="domain" description="Amidohydrolase 3" evidence="2">
    <location>
        <begin position="75"/>
        <end position="564"/>
    </location>
</feature>
<dbReference type="EMBL" id="FMZV01000007">
    <property type="protein sequence ID" value="SDD41861.1"/>
    <property type="molecule type" value="Genomic_DNA"/>
</dbReference>
<feature type="signal peptide" evidence="1">
    <location>
        <begin position="1"/>
        <end position="23"/>
    </location>
</feature>
<dbReference type="SUPFAM" id="SSF51338">
    <property type="entry name" value="Composite domain of metallo-dependent hydrolases"/>
    <property type="match status" value="1"/>
</dbReference>
<dbReference type="InterPro" id="IPR032466">
    <property type="entry name" value="Metal_Hydrolase"/>
</dbReference>
<protein>
    <recommendedName>
        <fullName evidence="2">Amidohydrolase 3 domain-containing protein</fullName>
    </recommendedName>
</protein>
<feature type="chain" id="PRO_5011454987" description="Amidohydrolase 3 domain-containing protein" evidence="1">
    <location>
        <begin position="24"/>
        <end position="601"/>
    </location>
</feature>
<dbReference type="RefSeq" id="WP_093031424.1">
    <property type="nucleotide sequence ID" value="NZ_FMZV01000007.1"/>
</dbReference>
<dbReference type="InterPro" id="IPR033932">
    <property type="entry name" value="YtcJ-like"/>
</dbReference>
<accession>A0A1G6UKR1</accession>
<organism evidence="3 4">
    <name type="scientific">Ruegeria marina</name>
    <dbReference type="NCBI Taxonomy" id="639004"/>
    <lineage>
        <taxon>Bacteria</taxon>
        <taxon>Pseudomonadati</taxon>
        <taxon>Pseudomonadota</taxon>
        <taxon>Alphaproteobacteria</taxon>
        <taxon>Rhodobacterales</taxon>
        <taxon>Roseobacteraceae</taxon>
        <taxon>Ruegeria</taxon>
    </lineage>
</organism>
<gene>
    <name evidence="3" type="ORF">SAMN04488239_10799</name>
</gene>
<evidence type="ECO:0000313" key="3">
    <source>
        <dbReference type="EMBL" id="SDD41861.1"/>
    </source>
</evidence>
<dbReference type="InterPro" id="IPR013108">
    <property type="entry name" value="Amidohydro_3"/>
</dbReference>
<dbReference type="PANTHER" id="PTHR22642">
    <property type="entry name" value="IMIDAZOLONEPROPIONASE"/>
    <property type="match status" value="1"/>
</dbReference>
<name>A0A1G6UKR1_9RHOB</name>
<dbReference type="Pfam" id="PF07969">
    <property type="entry name" value="Amidohydro_3"/>
    <property type="match status" value="1"/>
</dbReference>
<proteinExistence type="predicted"/>
<dbReference type="PANTHER" id="PTHR22642:SF2">
    <property type="entry name" value="PROTEIN LONG AFTER FAR-RED 3"/>
    <property type="match status" value="1"/>
</dbReference>
<dbReference type="Gene3D" id="3.20.20.140">
    <property type="entry name" value="Metal-dependent hydrolases"/>
    <property type="match status" value="1"/>
</dbReference>
<dbReference type="Gene3D" id="2.30.40.10">
    <property type="entry name" value="Urease, subunit C, domain 1"/>
    <property type="match status" value="1"/>
</dbReference>
<dbReference type="STRING" id="639004.SAMN04488239_10799"/>
<keyword evidence="4" id="KW-1185">Reference proteome</keyword>
<keyword evidence="1" id="KW-0732">Signal</keyword>